<comment type="caution">
    <text evidence="1">The sequence shown here is derived from an EMBL/GenBank/DDBJ whole genome shotgun (WGS) entry which is preliminary data.</text>
</comment>
<reference evidence="1 2" key="1">
    <citation type="submission" date="2023-01" db="EMBL/GenBank/DDBJ databases">
        <title>Pseudomonas SA3-5T sp. nov., isolated from tidal flat sediment.</title>
        <authorList>
            <person name="Kim H.S."/>
            <person name="Kim J.-S."/>
            <person name="Suh M.K."/>
            <person name="Eom M.K."/>
            <person name="Lee J.-S."/>
        </authorList>
    </citation>
    <scope>NUCLEOTIDE SEQUENCE [LARGE SCALE GENOMIC DNA]</scope>
    <source>
        <strain evidence="1 2">SA3-5</strain>
    </source>
</reference>
<proteinExistence type="predicted"/>
<dbReference type="EMBL" id="JAQJZJ010000003">
    <property type="protein sequence ID" value="MDA7086619.1"/>
    <property type="molecule type" value="Genomic_DNA"/>
</dbReference>
<evidence type="ECO:0000313" key="1">
    <source>
        <dbReference type="EMBL" id="MDA7086619.1"/>
    </source>
</evidence>
<protein>
    <submittedName>
        <fullName evidence="1">Uncharacterized protein</fullName>
    </submittedName>
</protein>
<dbReference type="RefSeq" id="WP_271347514.1">
    <property type="nucleotide sequence ID" value="NZ_JAQJZJ010000003.1"/>
</dbReference>
<organism evidence="1 2">
    <name type="scientific">Pseudomonas aestuarii</name>
    <dbReference type="NCBI Taxonomy" id="3018340"/>
    <lineage>
        <taxon>Bacteria</taxon>
        <taxon>Pseudomonadati</taxon>
        <taxon>Pseudomonadota</taxon>
        <taxon>Gammaproteobacteria</taxon>
        <taxon>Pseudomonadales</taxon>
        <taxon>Pseudomonadaceae</taxon>
        <taxon>Pseudomonas</taxon>
    </lineage>
</organism>
<dbReference type="Proteomes" id="UP001212042">
    <property type="component" value="Unassembled WGS sequence"/>
</dbReference>
<accession>A0ABT4XEK3</accession>
<sequence>MSTTSCFIAIINVQLSAAAIKVRIPGLSNTRLPMRGVFRTRFCPFALQTGHEAGIQRYSREQHYPAATIC</sequence>
<evidence type="ECO:0000313" key="2">
    <source>
        <dbReference type="Proteomes" id="UP001212042"/>
    </source>
</evidence>
<keyword evidence="2" id="KW-1185">Reference proteome</keyword>
<name>A0ABT4XEK3_9PSED</name>
<gene>
    <name evidence="1" type="ORF">PH586_09540</name>
</gene>